<proteinExistence type="predicted"/>
<evidence type="ECO:0000256" key="1">
    <source>
        <dbReference type="SAM" id="MobiDB-lite"/>
    </source>
</evidence>
<name>A0A089XLE3_STRGA</name>
<dbReference type="AlphaFoldDB" id="A0A089XLE3"/>
<keyword evidence="3" id="KW-1185">Reference proteome</keyword>
<feature type="compositionally biased region" description="Basic and acidic residues" evidence="1">
    <location>
        <begin position="57"/>
        <end position="68"/>
    </location>
</feature>
<feature type="compositionally biased region" description="Low complexity" evidence="1">
    <location>
        <begin position="7"/>
        <end position="21"/>
    </location>
</feature>
<dbReference type="EMBL" id="CP009438">
    <property type="protein sequence ID" value="AIS02035.1"/>
    <property type="molecule type" value="Genomic_DNA"/>
</dbReference>
<organism evidence="2 3">
    <name type="scientific">Streptomyces glaucescens</name>
    <dbReference type="NCBI Taxonomy" id="1907"/>
    <lineage>
        <taxon>Bacteria</taxon>
        <taxon>Bacillati</taxon>
        <taxon>Actinomycetota</taxon>
        <taxon>Actinomycetes</taxon>
        <taxon>Kitasatosporales</taxon>
        <taxon>Streptomycetaceae</taxon>
        <taxon>Streptomyces</taxon>
    </lineage>
</organism>
<dbReference type="HOGENOM" id="CLU_2792194_0_0_11"/>
<dbReference type="Proteomes" id="UP000029482">
    <property type="component" value="Chromosome"/>
</dbReference>
<evidence type="ECO:0000313" key="2">
    <source>
        <dbReference type="EMBL" id="AIS02035.1"/>
    </source>
</evidence>
<dbReference type="STRING" id="1907.SGLAU_30505"/>
<gene>
    <name evidence="2" type="ORF">SGLAU_30505</name>
</gene>
<protein>
    <submittedName>
        <fullName evidence="2">Uncharacterized protein</fullName>
    </submittedName>
</protein>
<evidence type="ECO:0000313" key="3">
    <source>
        <dbReference type="Proteomes" id="UP000029482"/>
    </source>
</evidence>
<feature type="region of interest" description="Disordered" evidence="1">
    <location>
        <begin position="1"/>
        <end position="68"/>
    </location>
</feature>
<reference evidence="3" key="1">
    <citation type="journal article" date="2015" name="J. Biotechnol.">
        <title>Complete genome sequence of the actinobacterium Streptomyces glaucescens GLA.O (DSM 40922) consisting of a linear chromosome and one linear plasmid.</title>
        <authorList>
            <person name="Ortseifen V."/>
            <person name="Winkler A."/>
            <person name="Albersmeier A."/>
            <person name="Wendler S."/>
            <person name="Puhler A."/>
            <person name="Kalinowski J."/>
            <person name="Ruckert C."/>
        </authorList>
    </citation>
    <scope>NUCLEOTIDE SEQUENCE [LARGE SCALE GENOMIC DNA]</scope>
    <source>
        <strain evidence="3">DSM 40922 / GLA O</strain>
    </source>
</reference>
<sequence length="68" mass="7015">MGENGHSPASTRSARTALTAPPCAPGDAGPHSLPVRLGATARTAEDYDGPGRGMAVFERDLPVTARDR</sequence>
<dbReference type="KEGG" id="sgu:SGLAU_30505"/>
<accession>A0A089XLE3</accession>